<sequence>MFSIDFSSKTQIIGWISEDMRDNTYLRNDKGTISYIKEEDVVSREDVFKTIGVKAVGFQVLLLDRFNDVSSDIELVINDEVVWKFSEYVSNIPNSSFLSKSQFEKGSRRVFVVYQEGDELHKLTSSLLLWNQRYFAKNLHSGISYSFCSFEEYIAQKDNVNKSDNVIYIMSRSIIKNMLIRCPDVGHQLIFPFLKSDWERLDFHGIGSVISCLGGYEKNVTFNNRNLLLTLITISTYPSLFFDKYKSGNFCYLSGELTKIKPISNDIIDKIKEFNNYSVVIVTSREIRKISDIRLDNCVVLMNLNFINRMYDLSDLPLDIMMKKIYKRGLKVRMLVDDSFSF</sequence>
<reference evidence="1 2" key="1">
    <citation type="submission" date="2023-11" db="EMBL/GenBank/DDBJ databases">
        <title>Plant-associative lifestyle of Vibrio porteresiae and its evolutionary dynamics.</title>
        <authorList>
            <person name="Rameshkumar N."/>
            <person name="Kirti K."/>
        </authorList>
    </citation>
    <scope>NUCLEOTIDE SEQUENCE [LARGE SCALE GENOMIC DNA]</scope>
    <source>
        <strain evidence="1 2">MSSRF30</strain>
    </source>
</reference>
<name>A0ABZ0QFJ4_9VIBR</name>
<dbReference type="Proteomes" id="UP001304071">
    <property type="component" value="Chromosome 1"/>
</dbReference>
<dbReference type="EMBL" id="CP138203">
    <property type="protein sequence ID" value="WPC74283.1"/>
    <property type="molecule type" value="Genomic_DNA"/>
</dbReference>
<dbReference type="RefSeq" id="WP_261894395.1">
    <property type="nucleotide sequence ID" value="NZ_AP024895.1"/>
</dbReference>
<accession>A0ABZ0QFJ4</accession>
<evidence type="ECO:0000313" key="1">
    <source>
        <dbReference type="EMBL" id="WPC74283.1"/>
    </source>
</evidence>
<keyword evidence="2" id="KW-1185">Reference proteome</keyword>
<organism evidence="1 2">
    <name type="scientific">Vibrio porteresiae DSM 19223</name>
    <dbReference type="NCBI Taxonomy" id="1123496"/>
    <lineage>
        <taxon>Bacteria</taxon>
        <taxon>Pseudomonadati</taxon>
        <taxon>Pseudomonadota</taxon>
        <taxon>Gammaproteobacteria</taxon>
        <taxon>Vibrionales</taxon>
        <taxon>Vibrionaceae</taxon>
        <taxon>Vibrio</taxon>
    </lineage>
</organism>
<protein>
    <submittedName>
        <fullName evidence="1">Uncharacterized protein</fullName>
    </submittedName>
</protein>
<gene>
    <name evidence="1" type="ORF">R8Z52_03190</name>
</gene>
<evidence type="ECO:0000313" key="2">
    <source>
        <dbReference type="Proteomes" id="UP001304071"/>
    </source>
</evidence>
<proteinExistence type="predicted"/>